<feature type="region of interest" description="Disordered" evidence="4">
    <location>
        <begin position="1"/>
        <end position="22"/>
    </location>
</feature>
<keyword evidence="1" id="KW-0805">Transcription regulation</keyword>
<evidence type="ECO:0000256" key="2">
    <source>
        <dbReference type="ARBA" id="ARBA00023125"/>
    </source>
</evidence>
<dbReference type="Gene3D" id="1.10.10.60">
    <property type="entry name" value="Homeodomain-like"/>
    <property type="match status" value="1"/>
</dbReference>
<evidence type="ECO:0000256" key="4">
    <source>
        <dbReference type="SAM" id="MobiDB-lite"/>
    </source>
</evidence>
<dbReference type="AlphaFoldDB" id="A0AAU7KEI7"/>
<evidence type="ECO:0000256" key="1">
    <source>
        <dbReference type="ARBA" id="ARBA00023015"/>
    </source>
</evidence>
<dbReference type="InterPro" id="IPR018062">
    <property type="entry name" value="HTH_AraC-typ_CS"/>
</dbReference>
<evidence type="ECO:0000256" key="3">
    <source>
        <dbReference type="ARBA" id="ARBA00023163"/>
    </source>
</evidence>
<dbReference type="RefSeq" id="WP_222515929.1">
    <property type="nucleotide sequence ID" value="NZ_CP098827.1"/>
</dbReference>
<evidence type="ECO:0000313" key="6">
    <source>
        <dbReference type="EMBL" id="XBO70071.1"/>
    </source>
</evidence>
<dbReference type="PANTHER" id="PTHR47893">
    <property type="entry name" value="REGULATORY PROTEIN PCHR"/>
    <property type="match status" value="1"/>
</dbReference>
<dbReference type="GO" id="GO:0003700">
    <property type="term" value="F:DNA-binding transcription factor activity"/>
    <property type="evidence" value="ECO:0007669"/>
    <property type="project" value="InterPro"/>
</dbReference>
<dbReference type="PANTHER" id="PTHR47893:SF1">
    <property type="entry name" value="REGULATORY PROTEIN PCHR"/>
    <property type="match status" value="1"/>
</dbReference>
<dbReference type="PROSITE" id="PS00041">
    <property type="entry name" value="HTH_ARAC_FAMILY_1"/>
    <property type="match status" value="1"/>
</dbReference>
<dbReference type="InterPro" id="IPR009057">
    <property type="entry name" value="Homeodomain-like_sf"/>
</dbReference>
<dbReference type="PROSITE" id="PS01124">
    <property type="entry name" value="HTH_ARAC_FAMILY_2"/>
    <property type="match status" value="1"/>
</dbReference>
<dbReference type="InterPro" id="IPR018060">
    <property type="entry name" value="HTH_AraC"/>
</dbReference>
<dbReference type="InterPro" id="IPR053142">
    <property type="entry name" value="PchR_regulatory_protein"/>
</dbReference>
<dbReference type="Pfam" id="PF12833">
    <property type="entry name" value="HTH_18"/>
    <property type="match status" value="1"/>
</dbReference>
<gene>
    <name evidence="6" type="ORF">NFG58_15780</name>
</gene>
<protein>
    <submittedName>
        <fullName evidence="6">AraC family transcriptional regulator</fullName>
    </submittedName>
</protein>
<dbReference type="SUPFAM" id="SSF46689">
    <property type="entry name" value="Homeodomain-like"/>
    <property type="match status" value="2"/>
</dbReference>
<evidence type="ECO:0000259" key="5">
    <source>
        <dbReference type="PROSITE" id="PS01124"/>
    </source>
</evidence>
<accession>A0AAU7KEI7</accession>
<dbReference type="SMART" id="SM00342">
    <property type="entry name" value="HTH_ARAC"/>
    <property type="match status" value="1"/>
</dbReference>
<proteinExistence type="predicted"/>
<organism evidence="6">
    <name type="scientific">Halomonas sp. RT37</name>
    <dbReference type="NCBI Taxonomy" id="2950872"/>
    <lineage>
        <taxon>Bacteria</taxon>
        <taxon>Pseudomonadati</taxon>
        <taxon>Pseudomonadota</taxon>
        <taxon>Gammaproteobacteria</taxon>
        <taxon>Oceanospirillales</taxon>
        <taxon>Halomonadaceae</taxon>
        <taxon>Halomonas</taxon>
    </lineage>
</organism>
<dbReference type="EMBL" id="CP098827">
    <property type="protein sequence ID" value="XBO70071.1"/>
    <property type="molecule type" value="Genomic_DNA"/>
</dbReference>
<name>A0AAU7KEI7_9GAMM</name>
<keyword evidence="3" id="KW-0804">Transcription</keyword>
<reference evidence="6" key="1">
    <citation type="submission" date="2022-06" db="EMBL/GenBank/DDBJ databases">
        <title>A novel DMS-producing enzyme.</title>
        <authorList>
            <person name="Zhang Y."/>
        </authorList>
    </citation>
    <scope>NUCLEOTIDE SEQUENCE</scope>
    <source>
        <strain evidence="6">RT37</strain>
    </source>
</reference>
<sequence length="340" mass="37606">MSAASHAQACESSGAQPRSRPLAGAAAGLGDTRVIRARDFLRFGQRHGIDYRFDGARFPAVAHHLEILRGRVIEEEVRSGWHLTFSDVEVLKPYDSCSTMASPLFVCVVMEGAIVVDTGGRRQRLTAGSALSARLADQVSLRVHQDEGQRLRTLNLSLDQAAIASLSQRPDITELLDAPRPHLHVWPLPGYLAPMLEQAVMPQPSPGQRQLLMEAIGLQLLAHGLRHPGPRQRGDLPLPERQRLERIRQRLHDFPAESYCLEQLAAMASMSASGLRAKFQRLFGVSVFDYLRERRLTLAHELLAQGASVQQAAFESGYSHASNFSTAFRRRFGVSPRDVG</sequence>
<dbReference type="GO" id="GO:0043565">
    <property type="term" value="F:sequence-specific DNA binding"/>
    <property type="evidence" value="ECO:0007669"/>
    <property type="project" value="InterPro"/>
</dbReference>
<feature type="domain" description="HTH araC/xylS-type" evidence="5">
    <location>
        <begin position="245"/>
        <end position="340"/>
    </location>
</feature>
<keyword evidence="2" id="KW-0238">DNA-binding</keyword>